<dbReference type="Pfam" id="PF01694">
    <property type="entry name" value="Rhomboid"/>
    <property type="match status" value="1"/>
</dbReference>
<evidence type="ECO:0000313" key="7">
    <source>
        <dbReference type="EnsemblPlants" id="AET1Gv20314900.5"/>
    </source>
</evidence>
<dbReference type="GO" id="GO:0016020">
    <property type="term" value="C:membrane"/>
    <property type="evidence" value="ECO:0007669"/>
    <property type="project" value="UniProtKB-SubCell"/>
</dbReference>
<keyword evidence="8" id="KW-1185">Reference proteome</keyword>
<accession>A0A452Y6W5</accession>
<evidence type="ECO:0000256" key="4">
    <source>
        <dbReference type="ARBA" id="ARBA00022989"/>
    </source>
</evidence>
<dbReference type="GO" id="GO:0004252">
    <property type="term" value="F:serine-type endopeptidase activity"/>
    <property type="evidence" value="ECO:0007669"/>
    <property type="project" value="InterPro"/>
</dbReference>
<keyword evidence="4" id="KW-1133">Transmembrane helix</keyword>
<reference evidence="7" key="5">
    <citation type="journal article" date="2021" name="G3 (Bethesda)">
        <title>Aegilops tauschii genome assembly Aet v5.0 features greater sequence contiguity and improved annotation.</title>
        <authorList>
            <person name="Wang L."/>
            <person name="Zhu T."/>
            <person name="Rodriguez J.C."/>
            <person name="Deal K.R."/>
            <person name="Dubcovsky J."/>
            <person name="McGuire P.E."/>
            <person name="Lux T."/>
            <person name="Spannagl M."/>
            <person name="Mayer K.F.X."/>
            <person name="Baldrich P."/>
            <person name="Meyers B.C."/>
            <person name="Huo N."/>
            <person name="Gu Y.Q."/>
            <person name="Zhou H."/>
            <person name="Devos K.M."/>
            <person name="Bennetzen J.L."/>
            <person name="Unver T."/>
            <person name="Budak H."/>
            <person name="Gulick P.J."/>
            <person name="Galiba G."/>
            <person name="Kalapos B."/>
            <person name="Nelson D.R."/>
            <person name="Li P."/>
            <person name="You F.M."/>
            <person name="Luo M.C."/>
            <person name="Dvorak J."/>
        </authorList>
    </citation>
    <scope>NUCLEOTIDE SEQUENCE [LARGE SCALE GENOMIC DNA]</scope>
    <source>
        <strain evidence="7">cv. AL8/78</strain>
    </source>
</reference>
<dbReference type="InterPro" id="IPR035952">
    <property type="entry name" value="Rhomboid-like_sf"/>
</dbReference>
<evidence type="ECO:0000256" key="3">
    <source>
        <dbReference type="ARBA" id="ARBA00022692"/>
    </source>
</evidence>
<keyword evidence="5" id="KW-0472">Membrane</keyword>
<reference evidence="8" key="2">
    <citation type="journal article" date="2017" name="Nat. Plants">
        <title>The Aegilops tauschii genome reveals multiple impacts of transposons.</title>
        <authorList>
            <person name="Zhao G."/>
            <person name="Zou C."/>
            <person name="Li K."/>
            <person name="Wang K."/>
            <person name="Li T."/>
            <person name="Gao L."/>
            <person name="Zhang X."/>
            <person name="Wang H."/>
            <person name="Yang Z."/>
            <person name="Liu X."/>
            <person name="Jiang W."/>
            <person name="Mao L."/>
            <person name="Kong X."/>
            <person name="Jiao Y."/>
            <person name="Jia J."/>
        </authorList>
    </citation>
    <scope>NUCLEOTIDE SEQUENCE [LARGE SCALE GENOMIC DNA]</scope>
    <source>
        <strain evidence="8">cv. AL8/78</strain>
    </source>
</reference>
<dbReference type="PANTHER" id="PTHR43066:SF5">
    <property type="entry name" value="RHOMBOID-LIKE PROTEIN 11, CHLOROPLASTIC-RELATED"/>
    <property type="match status" value="1"/>
</dbReference>
<dbReference type="Gene3D" id="1.20.1540.10">
    <property type="entry name" value="Rhomboid-like"/>
    <property type="match status" value="1"/>
</dbReference>
<proteinExistence type="inferred from homology"/>
<evidence type="ECO:0000313" key="8">
    <source>
        <dbReference type="Proteomes" id="UP000015105"/>
    </source>
</evidence>
<evidence type="ECO:0000256" key="5">
    <source>
        <dbReference type="ARBA" id="ARBA00023136"/>
    </source>
</evidence>
<reference evidence="7" key="3">
    <citation type="journal article" date="2017" name="Nature">
        <title>Genome sequence of the progenitor of the wheat D genome Aegilops tauschii.</title>
        <authorList>
            <person name="Luo M.C."/>
            <person name="Gu Y.Q."/>
            <person name="Puiu D."/>
            <person name="Wang H."/>
            <person name="Twardziok S.O."/>
            <person name="Deal K.R."/>
            <person name="Huo N."/>
            <person name="Zhu T."/>
            <person name="Wang L."/>
            <person name="Wang Y."/>
            <person name="McGuire P.E."/>
            <person name="Liu S."/>
            <person name="Long H."/>
            <person name="Ramasamy R.K."/>
            <person name="Rodriguez J.C."/>
            <person name="Van S.L."/>
            <person name="Yuan L."/>
            <person name="Wang Z."/>
            <person name="Xia Z."/>
            <person name="Xiao L."/>
            <person name="Anderson O.D."/>
            <person name="Ouyang S."/>
            <person name="Liang Y."/>
            <person name="Zimin A.V."/>
            <person name="Pertea G."/>
            <person name="Qi P."/>
            <person name="Bennetzen J.L."/>
            <person name="Dai X."/>
            <person name="Dawson M.W."/>
            <person name="Muller H.G."/>
            <person name="Kugler K."/>
            <person name="Rivarola-Duarte L."/>
            <person name="Spannagl M."/>
            <person name="Mayer K.F.X."/>
            <person name="Lu F.H."/>
            <person name="Bevan M.W."/>
            <person name="Leroy P."/>
            <person name="Li P."/>
            <person name="You F.M."/>
            <person name="Sun Q."/>
            <person name="Liu Z."/>
            <person name="Lyons E."/>
            <person name="Wicker T."/>
            <person name="Salzberg S.L."/>
            <person name="Devos K.M."/>
            <person name="Dvorak J."/>
        </authorList>
    </citation>
    <scope>NUCLEOTIDE SEQUENCE [LARGE SCALE GENOMIC DNA]</scope>
    <source>
        <strain evidence="7">cv. AL8/78</strain>
    </source>
</reference>
<dbReference type="EnsemblPlants" id="AET1Gv20314900.5">
    <property type="protein sequence ID" value="AET1Gv20314900.5"/>
    <property type="gene ID" value="AET1Gv20314900"/>
</dbReference>
<evidence type="ECO:0000256" key="1">
    <source>
        <dbReference type="ARBA" id="ARBA00004141"/>
    </source>
</evidence>
<dbReference type="InterPro" id="IPR022764">
    <property type="entry name" value="Peptidase_S54_rhomboid_dom"/>
</dbReference>
<protein>
    <recommendedName>
        <fullName evidence="6">Peptidase S54 rhomboid domain-containing protein</fullName>
    </recommendedName>
</protein>
<feature type="domain" description="Peptidase S54 rhomboid" evidence="6">
    <location>
        <begin position="1"/>
        <end position="78"/>
    </location>
</feature>
<dbReference type="Proteomes" id="UP000015105">
    <property type="component" value="Chromosome 1D"/>
</dbReference>
<evidence type="ECO:0000256" key="2">
    <source>
        <dbReference type="ARBA" id="ARBA00009045"/>
    </source>
</evidence>
<name>A0A452Y6W5_AEGTS</name>
<comment type="similarity">
    <text evidence="2">Belongs to the peptidase S54 family.</text>
</comment>
<sequence>SLGASGAVFGLFTISVLVKMSWDWRKILEVLILGQFVVDKLQVMEAARATTITGAALQVNNIAHVSGALIGAALVFVINRIPLSSNDDNPKASKDNKDKRS</sequence>
<evidence type="ECO:0000259" key="6">
    <source>
        <dbReference type="Pfam" id="PF01694"/>
    </source>
</evidence>
<dbReference type="SUPFAM" id="SSF144091">
    <property type="entry name" value="Rhomboid-like"/>
    <property type="match status" value="1"/>
</dbReference>
<reference evidence="8" key="1">
    <citation type="journal article" date="2014" name="Science">
        <title>Ancient hybridizations among the ancestral genomes of bread wheat.</title>
        <authorList>
            <consortium name="International Wheat Genome Sequencing Consortium,"/>
            <person name="Marcussen T."/>
            <person name="Sandve S.R."/>
            <person name="Heier L."/>
            <person name="Spannagl M."/>
            <person name="Pfeifer M."/>
            <person name="Jakobsen K.S."/>
            <person name="Wulff B.B."/>
            <person name="Steuernagel B."/>
            <person name="Mayer K.F."/>
            <person name="Olsen O.A."/>
        </authorList>
    </citation>
    <scope>NUCLEOTIDE SEQUENCE [LARGE SCALE GENOMIC DNA]</scope>
    <source>
        <strain evidence="8">cv. AL8/78</strain>
    </source>
</reference>
<dbReference type="Gramene" id="AET1Gv20314900.5">
    <property type="protein sequence ID" value="AET1Gv20314900.5"/>
    <property type="gene ID" value="AET1Gv20314900"/>
</dbReference>
<keyword evidence="3" id="KW-0812">Transmembrane</keyword>
<dbReference type="AlphaFoldDB" id="A0A452Y6W5"/>
<dbReference type="PANTHER" id="PTHR43066">
    <property type="entry name" value="RHOMBOID-RELATED PROTEIN"/>
    <property type="match status" value="1"/>
</dbReference>
<reference evidence="7" key="4">
    <citation type="submission" date="2019-03" db="UniProtKB">
        <authorList>
            <consortium name="EnsemblPlants"/>
        </authorList>
    </citation>
    <scope>IDENTIFICATION</scope>
</reference>
<comment type="subcellular location">
    <subcellularLocation>
        <location evidence="1">Membrane</location>
        <topology evidence="1">Multi-pass membrane protein</topology>
    </subcellularLocation>
</comment>
<organism evidence="7 8">
    <name type="scientific">Aegilops tauschii subsp. strangulata</name>
    <name type="common">Goatgrass</name>
    <dbReference type="NCBI Taxonomy" id="200361"/>
    <lineage>
        <taxon>Eukaryota</taxon>
        <taxon>Viridiplantae</taxon>
        <taxon>Streptophyta</taxon>
        <taxon>Embryophyta</taxon>
        <taxon>Tracheophyta</taxon>
        <taxon>Spermatophyta</taxon>
        <taxon>Magnoliopsida</taxon>
        <taxon>Liliopsida</taxon>
        <taxon>Poales</taxon>
        <taxon>Poaceae</taxon>
        <taxon>BOP clade</taxon>
        <taxon>Pooideae</taxon>
        <taxon>Triticodae</taxon>
        <taxon>Triticeae</taxon>
        <taxon>Triticinae</taxon>
        <taxon>Aegilops</taxon>
    </lineage>
</organism>